<dbReference type="Gene3D" id="3.60.140.10">
    <property type="entry name" value="CNF1/YfiH-like putative cysteine hydrolases"/>
    <property type="match status" value="1"/>
</dbReference>
<evidence type="ECO:0000313" key="13">
    <source>
        <dbReference type="EMBL" id="MFL8935755.1"/>
    </source>
</evidence>
<comment type="catalytic activity">
    <reaction evidence="1">
        <text>inosine + phosphate = alpha-D-ribose 1-phosphate + hypoxanthine</text>
        <dbReference type="Rhea" id="RHEA:27646"/>
        <dbReference type="ChEBI" id="CHEBI:17368"/>
        <dbReference type="ChEBI" id="CHEBI:17596"/>
        <dbReference type="ChEBI" id="CHEBI:43474"/>
        <dbReference type="ChEBI" id="CHEBI:57720"/>
        <dbReference type="EC" id="2.4.2.1"/>
    </reaction>
    <physiologicalReaction direction="left-to-right" evidence="1">
        <dbReference type="Rhea" id="RHEA:27647"/>
    </physiologicalReaction>
</comment>
<protein>
    <recommendedName>
        <fullName evidence="12">Purine nucleoside phosphorylase</fullName>
    </recommendedName>
</protein>
<evidence type="ECO:0000256" key="7">
    <source>
        <dbReference type="ARBA" id="ARBA00022801"/>
    </source>
</evidence>
<dbReference type="InterPro" id="IPR003730">
    <property type="entry name" value="Cu_polyphenol_OxRdtase"/>
</dbReference>
<dbReference type="EMBL" id="JBJOSA010000002">
    <property type="protein sequence ID" value="MFL8935755.1"/>
    <property type="molecule type" value="Genomic_DNA"/>
</dbReference>
<comment type="catalytic activity">
    <reaction evidence="9">
        <text>adenosine + H2O + H(+) = inosine + NH4(+)</text>
        <dbReference type="Rhea" id="RHEA:24408"/>
        <dbReference type="ChEBI" id="CHEBI:15377"/>
        <dbReference type="ChEBI" id="CHEBI:15378"/>
        <dbReference type="ChEBI" id="CHEBI:16335"/>
        <dbReference type="ChEBI" id="CHEBI:17596"/>
        <dbReference type="ChEBI" id="CHEBI:28938"/>
        <dbReference type="EC" id="3.5.4.4"/>
    </reaction>
    <physiologicalReaction direction="left-to-right" evidence="9">
        <dbReference type="Rhea" id="RHEA:24409"/>
    </physiologicalReaction>
</comment>
<dbReference type="SUPFAM" id="SSF64438">
    <property type="entry name" value="CNF1/YfiH-like putative cysteine hydrolases"/>
    <property type="match status" value="1"/>
</dbReference>
<evidence type="ECO:0000256" key="12">
    <source>
        <dbReference type="RuleBase" id="RU361274"/>
    </source>
</evidence>
<dbReference type="CDD" id="cd16833">
    <property type="entry name" value="YfiH"/>
    <property type="match status" value="1"/>
</dbReference>
<evidence type="ECO:0000256" key="11">
    <source>
        <dbReference type="ARBA" id="ARBA00049893"/>
    </source>
</evidence>
<keyword evidence="5" id="KW-0808">Transferase</keyword>
<comment type="cofactor">
    <cofactor evidence="2">
        <name>Zn(2+)</name>
        <dbReference type="ChEBI" id="CHEBI:29105"/>
    </cofactor>
</comment>
<reference evidence="13 14" key="1">
    <citation type="submission" date="2024-12" db="EMBL/GenBank/DDBJ databases">
        <authorList>
            <person name="Li X."/>
            <person name="Zhang D."/>
        </authorList>
    </citation>
    <scope>NUCLEOTIDE SEQUENCE [LARGE SCALE GENOMIC DNA]</scope>
    <source>
        <strain evidence="13 14">JCM19602</strain>
    </source>
</reference>
<keyword evidence="6" id="KW-0479">Metal-binding</keyword>
<comment type="catalytic activity">
    <reaction evidence="11">
        <text>S-methyl-5'-thioadenosine + phosphate = 5-(methylsulfanyl)-alpha-D-ribose 1-phosphate + adenine</text>
        <dbReference type="Rhea" id="RHEA:11852"/>
        <dbReference type="ChEBI" id="CHEBI:16708"/>
        <dbReference type="ChEBI" id="CHEBI:17509"/>
        <dbReference type="ChEBI" id="CHEBI:43474"/>
        <dbReference type="ChEBI" id="CHEBI:58533"/>
        <dbReference type="EC" id="2.4.2.28"/>
    </reaction>
    <physiologicalReaction direction="left-to-right" evidence="11">
        <dbReference type="Rhea" id="RHEA:11853"/>
    </physiologicalReaction>
</comment>
<dbReference type="Proteomes" id="UP001628668">
    <property type="component" value="Unassembled WGS sequence"/>
</dbReference>
<accession>A0ABW8VN85</accession>
<evidence type="ECO:0000256" key="8">
    <source>
        <dbReference type="ARBA" id="ARBA00022833"/>
    </source>
</evidence>
<dbReference type="RefSeq" id="WP_231938032.1">
    <property type="nucleotide sequence ID" value="NZ_JBJOSA010000002.1"/>
</dbReference>
<dbReference type="InterPro" id="IPR011324">
    <property type="entry name" value="Cytotoxic_necrot_fac-like_cat"/>
</dbReference>
<evidence type="ECO:0000256" key="9">
    <source>
        <dbReference type="ARBA" id="ARBA00047989"/>
    </source>
</evidence>
<sequence>MSIDPFYKETESIYTIKTWTDVIPGLKAGITSRHGGESKGSYTSLNMGLHVGDESSDVLKNREKIAQSLQFPLDTWAAAEQTHGSRVHEVIPLERGMGSTSYSTCIKDTDGFITSHKNILLTMCYADCVPLYFLDKHTGLIGVAHAGWKGTAGEIGPAMIHGFIARGSRVSDIEAVIGPSVCRNCYVVDDRVLDAIKKVLEDGNDLPYNLKEEGQYHLDLKEVNRLLLLQSGLDEKQIHTSGYCSSCSDDFYSFRRDEGKTGRMMSFIGWKEL</sequence>
<evidence type="ECO:0000256" key="6">
    <source>
        <dbReference type="ARBA" id="ARBA00022723"/>
    </source>
</evidence>
<name>A0ABW8VN85_9BACI</name>
<comment type="function">
    <text evidence="3">Purine nucleoside enzyme that catalyzes the phosphorolysis of adenosine and inosine nucleosides, yielding D-ribose 1-phosphate and the respective free bases, adenine and hypoxanthine. Also catalyzes the phosphorolysis of S-methyl-5'-thioadenosine into adenine and S-methyl-5-thio-alpha-D-ribose 1-phosphate. Also has adenosine deaminase activity.</text>
</comment>
<evidence type="ECO:0000313" key="14">
    <source>
        <dbReference type="Proteomes" id="UP001628668"/>
    </source>
</evidence>
<comment type="similarity">
    <text evidence="4 12">Belongs to the purine nucleoside phosphorylase YfiH/LACC1 family.</text>
</comment>
<dbReference type="InterPro" id="IPR038371">
    <property type="entry name" value="Cu_polyphenol_OxRdtase_sf"/>
</dbReference>
<evidence type="ECO:0000256" key="4">
    <source>
        <dbReference type="ARBA" id="ARBA00007353"/>
    </source>
</evidence>
<comment type="caution">
    <text evidence="13">The sequence shown here is derived from an EMBL/GenBank/DDBJ whole genome shotgun (WGS) entry which is preliminary data.</text>
</comment>
<dbReference type="PANTHER" id="PTHR30616">
    <property type="entry name" value="UNCHARACTERIZED PROTEIN YFIH"/>
    <property type="match status" value="1"/>
</dbReference>
<comment type="catalytic activity">
    <reaction evidence="10">
        <text>adenosine + phosphate = alpha-D-ribose 1-phosphate + adenine</text>
        <dbReference type="Rhea" id="RHEA:27642"/>
        <dbReference type="ChEBI" id="CHEBI:16335"/>
        <dbReference type="ChEBI" id="CHEBI:16708"/>
        <dbReference type="ChEBI" id="CHEBI:43474"/>
        <dbReference type="ChEBI" id="CHEBI:57720"/>
        <dbReference type="EC" id="2.4.2.1"/>
    </reaction>
    <physiologicalReaction direction="left-to-right" evidence="10">
        <dbReference type="Rhea" id="RHEA:27643"/>
    </physiologicalReaction>
</comment>
<proteinExistence type="inferred from homology"/>
<dbReference type="NCBIfam" id="TIGR00726">
    <property type="entry name" value="peptidoglycan editing factor PgeF"/>
    <property type="match status" value="1"/>
</dbReference>
<evidence type="ECO:0000256" key="2">
    <source>
        <dbReference type="ARBA" id="ARBA00001947"/>
    </source>
</evidence>
<dbReference type="PANTHER" id="PTHR30616:SF2">
    <property type="entry name" value="PURINE NUCLEOSIDE PHOSPHORYLASE LACC1"/>
    <property type="match status" value="1"/>
</dbReference>
<evidence type="ECO:0000256" key="1">
    <source>
        <dbReference type="ARBA" id="ARBA00000553"/>
    </source>
</evidence>
<organism evidence="13 14">
    <name type="scientific">Rossellomorea oryzaecorticis</name>
    <dbReference type="NCBI Taxonomy" id="1396505"/>
    <lineage>
        <taxon>Bacteria</taxon>
        <taxon>Bacillati</taxon>
        <taxon>Bacillota</taxon>
        <taxon>Bacilli</taxon>
        <taxon>Bacillales</taxon>
        <taxon>Bacillaceae</taxon>
        <taxon>Rossellomorea</taxon>
    </lineage>
</organism>
<evidence type="ECO:0000256" key="10">
    <source>
        <dbReference type="ARBA" id="ARBA00048968"/>
    </source>
</evidence>
<evidence type="ECO:0000256" key="3">
    <source>
        <dbReference type="ARBA" id="ARBA00003215"/>
    </source>
</evidence>
<keyword evidence="14" id="KW-1185">Reference proteome</keyword>
<evidence type="ECO:0000256" key="5">
    <source>
        <dbReference type="ARBA" id="ARBA00022679"/>
    </source>
</evidence>
<keyword evidence="8" id="KW-0862">Zinc</keyword>
<keyword evidence="7" id="KW-0378">Hydrolase</keyword>
<gene>
    <name evidence="13" type="primary">pgeF</name>
    <name evidence="13" type="ORF">ACKA06_03045</name>
</gene>
<dbReference type="Pfam" id="PF02578">
    <property type="entry name" value="Cu-oxidase_4"/>
    <property type="match status" value="1"/>
</dbReference>